<organism evidence="3 4">
    <name type="scientific">Desulfofustis limnaeus</name>
    <dbReference type="NCBI Taxonomy" id="2740163"/>
    <lineage>
        <taxon>Bacteria</taxon>
        <taxon>Pseudomonadati</taxon>
        <taxon>Thermodesulfobacteriota</taxon>
        <taxon>Desulfobulbia</taxon>
        <taxon>Desulfobulbales</taxon>
        <taxon>Desulfocapsaceae</taxon>
        <taxon>Desulfofustis</taxon>
    </lineage>
</organism>
<gene>
    <name evidence="3" type="ORF">DPPLL_29550</name>
</gene>
<feature type="chain" id="PRO_5045553825" evidence="2">
    <location>
        <begin position="27"/>
        <end position="329"/>
    </location>
</feature>
<dbReference type="InterPro" id="IPR018389">
    <property type="entry name" value="DctP_fam"/>
</dbReference>
<dbReference type="RefSeq" id="WP_284151936.1">
    <property type="nucleotide sequence ID" value="NZ_AP025516.1"/>
</dbReference>
<dbReference type="EMBL" id="AP025516">
    <property type="protein sequence ID" value="BDD88590.1"/>
    <property type="molecule type" value="Genomic_DNA"/>
</dbReference>
<evidence type="ECO:0000313" key="3">
    <source>
        <dbReference type="EMBL" id="BDD88590.1"/>
    </source>
</evidence>
<dbReference type="PANTHER" id="PTHR33376">
    <property type="match status" value="1"/>
</dbReference>
<evidence type="ECO:0000256" key="2">
    <source>
        <dbReference type="SAM" id="SignalP"/>
    </source>
</evidence>
<protein>
    <submittedName>
        <fullName evidence="3">Exported protein</fullName>
    </submittedName>
</protein>
<dbReference type="CDD" id="cd13602">
    <property type="entry name" value="PBP2_TRAP_BpDctp6_7"/>
    <property type="match status" value="1"/>
</dbReference>
<dbReference type="NCBIfam" id="NF037995">
    <property type="entry name" value="TRAP_S1"/>
    <property type="match status" value="1"/>
</dbReference>
<accession>A0ABM7WC88</accession>
<dbReference type="PANTHER" id="PTHR33376:SF4">
    <property type="entry name" value="SIALIC ACID-BINDING PERIPLASMIC PROTEIN SIAP"/>
    <property type="match status" value="1"/>
</dbReference>
<dbReference type="Pfam" id="PF03480">
    <property type="entry name" value="DctP"/>
    <property type="match status" value="1"/>
</dbReference>
<keyword evidence="1 2" id="KW-0732">Signal</keyword>
<dbReference type="Gene3D" id="3.40.190.170">
    <property type="entry name" value="Bacterial extracellular solute-binding protein, family 7"/>
    <property type="match status" value="1"/>
</dbReference>
<name>A0ABM7WC88_9BACT</name>
<reference evidence="3 4" key="1">
    <citation type="submission" date="2022-01" db="EMBL/GenBank/DDBJ databases">
        <title>Desulfofustis limnae sp. nov., a novel mesophilic sulfate-reducing bacterium isolated from marsh soil.</title>
        <authorList>
            <person name="Watanabe M."/>
            <person name="Takahashi A."/>
            <person name="Kojima H."/>
            <person name="Fukui M."/>
        </authorList>
    </citation>
    <scope>NUCLEOTIDE SEQUENCE [LARGE SCALE GENOMIC DNA]</scope>
    <source>
        <strain evidence="3 4">PPLL</strain>
    </source>
</reference>
<evidence type="ECO:0000256" key="1">
    <source>
        <dbReference type="ARBA" id="ARBA00022729"/>
    </source>
</evidence>
<dbReference type="Proteomes" id="UP000830055">
    <property type="component" value="Chromosome"/>
</dbReference>
<evidence type="ECO:0000313" key="4">
    <source>
        <dbReference type="Proteomes" id="UP000830055"/>
    </source>
</evidence>
<dbReference type="SUPFAM" id="SSF53850">
    <property type="entry name" value="Periplasmic binding protein-like II"/>
    <property type="match status" value="1"/>
</dbReference>
<dbReference type="InterPro" id="IPR038404">
    <property type="entry name" value="TRAP_DctP_sf"/>
</dbReference>
<feature type="signal peptide" evidence="2">
    <location>
        <begin position="1"/>
        <end position="26"/>
    </location>
</feature>
<keyword evidence="4" id="KW-1185">Reference proteome</keyword>
<proteinExistence type="predicted"/>
<sequence>MKRIKSLVHSLLSGLFLCGLATGVQAADAITWDMPTPYPDKTFHTQNIMQFADEVRQATNGRLDIKIHSAGSLFKHPEIKNAVRGGQVPIGEFFVSLLSNENPVFGADSQPFLATNYEDAEKLWLAQKPIITGLLEKQSLMPLFSVAWPPQGLYTKKPINTVEDLKGIKFRTYNATLEKLANLVGAAPTQVEVPDIPQAFATGRVEAMITSPSTGADSKAWDFVSHFTDIQAWVPKNIVVVNQRTFQKLDQDIQQAVLTAAANAEKRGWEMSRKENSDQIAVLKDNGMTVVEPSEELMAGLKNVGEEMLVEWKQAAGAEGEALLQAFGN</sequence>